<keyword evidence="2" id="KW-1185">Reference proteome</keyword>
<sequence>MKVLIVNTSQQTGGAAIAASRLNKALGSEVESRMLVRDALPGTDDAVSLRGSWRHKARFVYERGVVWLNNGMRRDNLFSIDIANVGEDITRLPEFVEADIIHLHWINQGMLSLDGIAKILKSGKPVVWTMHDMWPFTGICHYAEECKRYMSQCCHCPQLNGYGRRADLSWRTFCKKKQVYSQAPIVFVGCSGWIASQSRKSALLTGHKVTNIPNPIDTGVFAPDDKVKSRSALGLDPDKNYILFMAMKVTDPRKGFSLLCNSLKLWGLKYPSTAAKTELLVVGRNAGTLYSGLGMPVRAFDYISDTRTMVNMYNAASVYVTPSLQDNLPNTIMEAMACGVPCIGCSIGGIPEMIDNGENGITVEPGQNAPANFAEAIEHVLNRNENIRMSANARQKVIECYSENVVAGKYIELYNMLLNGNNSFS</sequence>
<proteinExistence type="predicted"/>
<gene>
    <name evidence="1" type="ORF">E5990_04215</name>
</gene>
<accession>A0AC61S6X2</accession>
<organism evidence="1 2">
    <name type="scientific">Muribaculum caecicola</name>
    <dbReference type="NCBI Taxonomy" id="3038144"/>
    <lineage>
        <taxon>Bacteria</taxon>
        <taxon>Pseudomonadati</taxon>
        <taxon>Bacteroidota</taxon>
        <taxon>Bacteroidia</taxon>
        <taxon>Bacteroidales</taxon>
        <taxon>Muribaculaceae</taxon>
        <taxon>Muribaculum</taxon>
    </lineage>
</organism>
<reference evidence="1" key="1">
    <citation type="submission" date="2019-04" db="EMBL/GenBank/DDBJ databases">
        <title>Microbes associate with the intestines of laboratory mice.</title>
        <authorList>
            <person name="Navarre W."/>
            <person name="Wong E."/>
            <person name="Huang K.C."/>
            <person name="Tropini C."/>
            <person name="Ng K."/>
            <person name="Yu B."/>
        </authorList>
    </citation>
    <scope>NUCLEOTIDE SEQUENCE</scope>
    <source>
        <strain evidence="1">NM86_A22</strain>
    </source>
</reference>
<dbReference type="Proteomes" id="UP000305401">
    <property type="component" value="Unassembled WGS sequence"/>
</dbReference>
<name>A0AC61S6X2_9BACT</name>
<dbReference type="EMBL" id="SSTG01000033">
    <property type="protein sequence ID" value="THG53589.1"/>
    <property type="molecule type" value="Genomic_DNA"/>
</dbReference>
<evidence type="ECO:0000313" key="1">
    <source>
        <dbReference type="EMBL" id="THG53589.1"/>
    </source>
</evidence>
<protein>
    <submittedName>
        <fullName evidence="1">Glycosyltransferase</fullName>
    </submittedName>
</protein>
<evidence type="ECO:0000313" key="2">
    <source>
        <dbReference type="Proteomes" id="UP000305401"/>
    </source>
</evidence>
<comment type="caution">
    <text evidence="1">The sequence shown here is derived from an EMBL/GenBank/DDBJ whole genome shotgun (WGS) entry which is preliminary data.</text>
</comment>